<dbReference type="InterPro" id="IPR027417">
    <property type="entry name" value="P-loop_NTPase"/>
</dbReference>
<dbReference type="EMBL" id="CP101740">
    <property type="protein sequence ID" value="UUL82450.1"/>
    <property type="molecule type" value="Genomic_DNA"/>
</dbReference>
<dbReference type="SUPFAM" id="SSF52540">
    <property type="entry name" value="P-loop containing nucleoside triphosphate hydrolases"/>
    <property type="match status" value="1"/>
</dbReference>
<accession>A0ABY5L670</accession>
<dbReference type="Proteomes" id="UP001058533">
    <property type="component" value="Chromosome"/>
</dbReference>
<gene>
    <name evidence="1" type="ORF">NMP03_14975</name>
</gene>
<protein>
    <submittedName>
        <fullName evidence="1">Sulfotransferase</fullName>
    </submittedName>
</protein>
<sequence>MSHADPPIDRLRQAVLDSAALQARLVAIDDRDAFVAALGELAGSLGIAFDHDAAVDAVRPDPVGLARFAPSRFTQIAWPVGDWLPTAIVPGPEGAGVEWLHFGDSPLTAPFFEDSLRAARRRPFNRWLRVRTPLVTLADGAPGGALAPPSGLVFHLSRCGSTLVAQMLAASPRHVVVSEAPPFDALVQLLERQPAISLAQRVLLVRAMAAALGRDRFGNRRHYFLKLDSWHPLALPLLRHAFPDTPWVFLYRDPVEILVSHQRMPGSQTVPGMMGNLFGMPDGHLLGAAVYTARVLARICDAVLAYHALGGGALIAYGDLPEAVPTRILPHFGVTLDPDEQAAMAAAALRDAKSPAARFSNDAAAKQCEASAAIRSAATKYLDNKIAHLDRLRLEAGV</sequence>
<evidence type="ECO:0000313" key="2">
    <source>
        <dbReference type="Proteomes" id="UP001058533"/>
    </source>
</evidence>
<name>A0ABY5L670_9SPHN</name>
<proteinExistence type="predicted"/>
<reference evidence="1" key="1">
    <citation type="submission" date="2022-07" db="EMBL/GenBank/DDBJ databases">
        <title>Sphingomonas sp. nov., a novel bacterium isolated from the north slope of the Mount Everest.</title>
        <authorList>
            <person name="Cui X."/>
            <person name="Liu Y."/>
        </authorList>
    </citation>
    <scope>NUCLEOTIDE SEQUENCE</scope>
    <source>
        <strain evidence="1">S5-59</strain>
    </source>
</reference>
<evidence type="ECO:0000313" key="1">
    <source>
        <dbReference type="EMBL" id="UUL82450.1"/>
    </source>
</evidence>
<organism evidence="1 2">
    <name type="scientific">Sphingomonas qomolangmaensis</name>
    <dbReference type="NCBI Taxonomy" id="2918765"/>
    <lineage>
        <taxon>Bacteria</taxon>
        <taxon>Pseudomonadati</taxon>
        <taxon>Pseudomonadota</taxon>
        <taxon>Alphaproteobacteria</taxon>
        <taxon>Sphingomonadales</taxon>
        <taxon>Sphingomonadaceae</taxon>
        <taxon>Sphingomonas</taxon>
    </lineage>
</organism>
<keyword evidence="2" id="KW-1185">Reference proteome</keyword>
<dbReference type="Gene3D" id="3.40.50.300">
    <property type="entry name" value="P-loop containing nucleotide triphosphate hydrolases"/>
    <property type="match status" value="1"/>
</dbReference>
<dbReference type="RefSeq" id="WP_256506283.1">
    <property type="nucleotide sequence ID" value="NZ_CP101740.1"/>
</dbReference>